<sequence>MIPFMIIVITSALLFVLALKYIITSDSGPYQKSSFQKIAHKLKLGVVLERSNGQRARGSIQSHGVDLFIENRTEGQIVRLHLSLPTHLEYGLEISLESTLSSLSKKMGMHDVQLHHSAFDEQFLIKGKNELGIIGLLDNQSRQLLMGLRKHFPELSSCHIHGSDLFINLKGPHFNHAYLQRLLQYSIKLSKHLRRSTPLETMLTENIVSDPELEVRKQNLRLLLQNFEHTAELSTLLQQIMSNRRENIELRFEAAATLGEEGFPYLHAFMNEAPGTLAEKVIRALARTGKPEVLPIIRDGLATYKFLFCMTAEILGEFRDRESVPLLIAARQNLDQQKQLLALAQVLGKIGDGRAQDCLISLLNENDQEVRTAAIIALGKTGSVNAVEPLWKIAQASKVPALKSAAQESITTIQARHGPGEKGWLSMPHPHPTTGSLSLGDDHTTGAVSLDENLGKNEDPDGKKKE</sequence>
<dbReference type="InterPro" id="IPR016024">
    <property type="entry name" value="ARM-type_fold"/>
</dbReference>
<dbReference type="EMBL" id="JBHPBY010000280">
    <property type="protein sequence ID" value="MFC1852196.1"/>
    <property type="molecule type" value="Genomic_DNA"/>
</dbReference>
<evidence type="ECO:0000313" key="3">
    <source>
        <dbReference type="Proteomes" id="UP001594351"/>
    </source>
</evidence>
<accession>A0ABV6Z1H7</accession>
<evidence type="ECO:0000313" key="2">
    <source>
        <dbReference type="EMBL" id="MFC1852196.1"/>
    </source>
</evidence>
<protein>
    <submittedName>
        <fullName evidence="2">HEAT repeat domain-containing protein</fullName>
    </submittedName>
</protein>
<dbReference type="Gene3D" id="1.25.10.10">
    <property type="entry name" value="Leucine-rich Repeat Variant"/>
    <property type="match status" value="2"/>
</dbReference>
<dbReference type="InterPro" id="IPR011989">
    <property type="entry name" value="ARM-like"/>
</dbReference>
<comment type="caution">
    <text evidence="2">The sequence shown here is derived from an EMBL/GenBank/DDBJ whole genome shotgun (WGS) entry which is preliminary data.</text>
</comment>
<name>A0ABV6Z1H7_UNCC1</name>
<feature type="region of interest" description="Disordered" evidence="1">
    <location>
        <begin position="417"/>
        <end position="466"/>
    </location>
</feature>
<keyword evidence="3" id="KW-1185">Reference proteome</keyword>
<gene>
    <name evidence="2" type="ORF">ACFL27_18530</name>
</gene>
<evidence type="ECO:0000256" key="1">
    <source>
        <dbReference type="SAM" id="MobiDB-lite"/>
    </source>
</evidence>
<proteinExistence type="predicted"/>
<reference evidence="2 3" key="1">
    <citation type="submission" date="2024-09" db="EMBL/GenBank/DDBJ databases">
        <title>Laminarin stimulates single cell rates of sulfate reduction while oxygen inhibits transcriptomic activity in coastal marine sediment.</title>
        <authorList>
            <person name="Lindsay M."/>
            <person name="Orcutt B."/>
            <person name="Emerson D."/>
            <person name="Stepanauskas R."/>
            <person name="D'Angelo T."/>
        </authorList>
    </citation>
    <scope>NUCLEOTIDE SEQUENCE [LARGE SCALE GENOMIC DNA]</scope>
    <source>
        <strain evidence="2">SAG AM-311-K15</strain>
    </source>
</reference>
<dbReference type="Proteomes" id="UP001594351">
    <property type="component" value="Unassembled WGS sequence"/>
</dbReference>
<dbReference type="Pfam" id="PF13646">
    <property type="entry name" value="HEAT_2"/>
    <property type="match status" value="1"/>
</dbReference>
<dbReference type="SUPFAM" id="SSF48371">
    <property type="entry name" value="ARM repeat"/>
    <property type="match status" value="1"/>
</dbReference>
<organism evidence="2 3">
    <name type="scientific">candidate division CSSED10-310 bacterium</name>
    <dbReference type="NCBI Taxonomy" id="2855610"/>
    <lineage>
        <taxon>Bacteria</taxon>
        <taxon>Bacteria division CSSED10-310</taxon>
    </lineage>
</organism>
<feature type="compositionally biased region" description="Basic and acidic residues" evidence="1">
    <location>
        <begin position="453"/>
        <end position="466"/>
    </location>
</feature>